<evidence type="ECO:0000313" key="2">
    <source>
        <dbReference type="EMBL" id="CAL8092051.1"/>
    </source>
</evidence>
<dbReference type="Proteomes" id="UP001642540">
    <property type="component" value="Unassembled WGS sequence"/>
</dbReference>
<sequence length="967" mass="108511">MSKNIGSVGYRGEQGLGGIGGKNGNKFQCALRSATLALWWDSCEPVPVDGRAENGTDGVEGGNPIGQVFPFLPSPPTNEWKVITDYKGFVLESESDTGIQFIRKIELNSNITESHAKPIAFAQELFNLEKLFHKNTAVPLSINILEEYKLLLRRIQAYLETNHSDLSPSNKKILNFLCASIISKISAMRQKNGESSLIVNLAGFLSAISDDMRKLKEGQVNVVVSERKQKMYTKLEKKKSNAESFIKSAVLPAIEQTSALIDQTINKAIEEINLYIQKGLSDNHQLEIDQSRFESALVGQKLLHGVQVCGTVLELFGVKIAGRIAKVAKVFNQQYNSPIVNAQPEAASLLPAAFAPPKNSLKSMENNKYLLQVSQSIPIQEVLISRQIAKHSLYLEGSDIPIKLSHLQQAFQHLNQTMSVDYSSDIDIIEAREKLEKAQCELISACNRKINELSRRTDSGSLKAKSSLSTIIPALSLADANPALYSAIKPAPQKQRQRFTTKLKEAQQSLKNIENRKQSIYRVFIPIIKSTFAKVQKASTRLQQVGTSSAAELSVSKSEVLQMLKTVKVELKEFVKGLQVEEQITLCLDKLEQSFSLLIELYEQIEKFEEQKELADFIGDVNSPNLLTAQIDDDDDDELESLLTKTELLLKSNLFLWDYEQALNAFKQWVFPFAKNYLHPEDLTADSTITKQDIAQVAELYLSRIERLRTAISTYNTMTVKGDDILIKSYFSSESESSQPFYVWRNEEWDHSIREFLSGKTVNLRAQVWKNGEDKVRGRRRAAIKFKTIELYLKHRNASAQPELDSALNKYLLTMTHSGISYYRVLSDVVVMKGANQTTRYSLEKRCSSGGSGGSAAAHASCSNVQSGTNLGGRVAGNVVYSKFQDQSSDYLLSPYTMWTFELVDTQNSKENADFKILEKYVTELDLELRGDGMYIDEDIAGTDRLKDLNISTYYQVDSSYLQDFKR</sequence>
<evidence type="ECO:0000256" key="1">
    <source>
        <dbReference type="SAM" id="Coils"/>
    </source>
</evidence>
<dbReference type="EMBL" id="CAXLJM020000025">
    <property type="protein sequence ID" value="CAL8092051.1"/>
    <property type="molecule type" value="Genomic_DNA"/>
</dbReference>
<accession>A0ABP1Q760</accession>
<evidence type="ECO:0000313" key="3">
    <source>
        <dbReference type="Proteomes" id="UP001642540"/>
    </source>
</evidence>
<name>A0ABP1Q760_9HEXA</name>
<gene>
    <name evidence="2" type="ORF">ODALV1_LOCUS8106</name>
</gene>
<proteinExistence type="predicted"/>
<reference evidence="2 3" key="1">
    <citation type="submission" date="2024-08" db="EMBL/GenBank/DDBJ databases">
        <authorList>
            <person name="Cucini C."/>
            <person name="Frati F."/>
        </authorList>
    </citation>
    <scope>NUCLEOTIDE SEQUENCE [LARGE SCALE GENOMIC DNA]</scope>
</reference>
<protein>
    <submittedName>
        <fullName evidence="2">Uncharacterized protein</fullName>
    </submittedName>
</protein>
<feature type="coiled-coil region" evidence="1">
    <location>
        <begin position="496"/>
        <end position="523"/>
    </location>
</feature>
<keyword evidence="1" id="KW-0175">Coiled coil</keyword>
<comment type="caution">
    <text evidence="2">The sequence shown here is derived from an EMBL/GenBank/DDBJ whole genome shotgun (WGS) entry which is preliminary data.</text>
</comment>
<organism evidence="2 3">
    <name type="scientific">Orchesella dallaii</name>
    <dbReference type="NCBI Taxonomy" id="48710"/>
    <lineage>
        <taxon>Eukaryota</taxon>
        <taxon>Metazoa</taxon>
        <taxon>Ecdysozoa</taxon>
        <taxon>Arthropoda</taxon>
        <taxon>Hexapoda</taxon>
        <taxon>Collembola</taxon>
        <taxon>Entomobryomorpha</taxon>
        <taxon>Entomobryoidea</taxon>
        <taxon>Orchesellidae</taxon>
        <taxon>Orchesellinae</taxon>
        <taxon>Orchesella</taxon>
    </lineage>
</organism>
<keyword evidence="3" id="KW-1185">Reference proteome</keyword>